<evidence type="ECO:0000313" key="3">
    <source>
        <dbReference type="Proteomes" id="UP000295165"/>
    </source>
</evidence>
<feature type="region of interest" description="Disordered" evidence="1">
    <location>
        <begin position="1"/>
        <end position="21"/>
    </location>
</feature>
<reference evidence="2 3" key="1">
    <citation type="journal article" date="2019" name="Sci. Rep.">
        <title>Extended insight into the Mycobacterium chelonae-abscessus complex through whole genome sequencing of Mycobacterium salmoniphilum outbreak and Mycobacterium salmoniphilum-like strains.</title>
        <authorList>
            <person name="Behra P.R.K."/>
            <person name="Das S."/>
            <person name="Pettersson B.M.F."/>
            <person name="Shirreff L."/>
            <person name="DuCote T."/>
            <person name="Jacobsson K.G."/>
            <person name="Ennis D.G."/>
            <person name="Kirsebom L.A."/>
        </authorList>
    </citation>
    <scope>NUCLEOTIDE SEQUENCE [LARGE SCALE GENOMIC DNA]</scope>
    <source>
        <strain evidence="2 3">CCUG 63697</strain>
    </source>
</reference>
<accession>A0A4R8RCC2</accession>
<name>A0A4R8RCC2_9MYCO</name>
<gene>
    <name evidence="2" type="ORF">CCUG63697_01436</name>
</gene>
<proteinExistence type="predicted"/>
<comment type="caution">
    <text evidence="2">The sequence shown here is derived from an EMBL/GenBank/DDBJ whole genome shotgun (WGS) entry which is preliminary data.</text>
</comment>
<dbReference type="RefSeq" id="WP_134048365.1">
    <property type="nucleotide sequence ID" value="NZ_PECB01000003.1"/>
</dbReference>
<organism evidence="2 3">
    <name type="scientific">Mycobacteroides franklinii</name>
    <dbReference type="NCBI Taxonomy" id="948102"/>
    <lineage>
        <taxon>Bacteria</taxon>
        <taxon>Bacillati</taxon>
        <taxon>Actinomycetota</taxon>
        <taxon>Actinomycetes</taxon>
        <taxon>Mycobacteriales</taxon>
        <taxon>Mycobacteriaceae</taxon>
        <taxon>Mycobacteroides</taxon>
    </lineage>
</organism>
<sequence length="78" mass="8822">MSFAAAVAQHPPGPGQTQRRRLGTYTAGICGNKDGTVLIAFENSWGGLLYVLPWMPELGRQNYADREVMPHWFYYDMD</sequence>
<dbReference type="Proteomes" id="UP000295165">
    <property type="component" value="Unassembled WGS sequence"/>
</dbReference>
<keyword evidence="3" id="KW-1185">Reference proteome</keyword>
<evidence type="ECO:0000313" key="2">
    <source>
        <dbReference type="EMBL" id="TDZ52950.1"/>
    </source>
</evidence>
<protein>
    <submittedName>
        <fullName evidence="2">Uncharacterized protein</fullName>
    </submittedName>
</protein>
<dbReference type="EMBL" id="PECC01000026">
    <property type="protein sequence ID" value="TDZ52950.1"/>
    <property type="molecule type" value="Genomic_DNA"/>
</dbReference>
<evidence type="ECO:0000256" key="1">
    <source>
        <dbReference type="SAM" id="MobiDB-lite"/>
    </source>
</evidence>
<dbReference type="AlphaFoldDB" id="A0A4R8RCC2"/>